<dbReference type="RefSeq" id="WP_087374189.1">
    <property type="nucleotide sequence ID" value="NZ_NFKK01000018.1"/>
</dbReference>
<feature type="domain" description="4Fe-4S ferredoxin-type" evidence="4">
    <location>
        <begin position="458"/>
        <end position="486"/>
    </location>
</feature>
<dbReference type="PROSITE" id="PS00198">
    <property type="entry name" value="4FE4S_FER_1"/>
    <property type="match status" value="1"/>
</dbReference>
<dbReference type="InterPro" id="IPR017900">
    <property type="entry name" value="4Fe4S_Fe_S_CS"/>
</dbReference>
<dbReference type="SUPFAM" id="SSF51395">
    <property type="entry name" value="FMN-linked oxidoreductases"/>
    <property type="match status" value="1"/>
</dbReference>
<dbReference type="GO" id="GO:0051536">
    <property type="term" value="F:iron-sulfur cluster binding"/>
    <property type="evidence" value="ECO:0007669"/>
    <property type="project" value="UniProtKB-KW"/>
</dbReference>
<comment type="caution">
    <text evidence="5">The sequence shown here is derived from an EMBL/GenBank/DDBJ whole genome shotgun (WGS) entry which is preliminary data.</text>
</comment>
<dbReference type="GO" id="GO:0046872">
    <property type="term" value="F:metal ion binding"/>
    <property type="evidence" value="ECO:0007669"/>
    <property type="project" value="UniProtKB-KW"/>
</dbReference>
<protein>
    <recommendedName>
        <fullName evidence="4">4Fe-4S ferredoxin-type domain-containing protein</fullName>
    </recommendedName>
</protein>
<name>A0A1Y4L4K7_9FIRM</name>
<evidence type="ECO:0000313" key="6">
    <source>
        <dbReference type="Proteomes" id="UP000195897"/>
    </source>
</evidence>
<proteinExistence type="predicted"/>
<evidence type="ECO:0000256" key="1">
    <source>
        <dbReference type="ARBA" id="ARBA00022723"/>
    </source>
</evidence>
<keyword evidence="3" id="KW-0411">Iron-sulfur</keyword>
<accession>A0A1Y4L4K7</accession>
<dbReference type="SUPFAM" id="SSF54862">
    <property type="entry name" value="4Fe-4S ferredoxins"/>
    <property type="match status" value="1"/>
</dbReference>
<feature type="domain" description="4Fe-4S ferredoxin-type" evidence="4">
    <location>
        <begin position="426"/>
        <end position="455"/>
    </location>
</feature>
<dbReference type="PROSITE" id="PS51379">
    <property type="entry name" value="4FE4S_FER_2"/>
    <property type="match status" value="2"/>
</dbReference>
<evidence type="ECO:0000256" key="2">
    <source>
        <dbReference type="ARBA" id="ARBA00023004"/>
    </source>
</evidence>
<gene>
    <name evidence="5" type="ORF">B5F17_12065</name>
</gene>
<dbReference type="AlphaFoldDB" id="A0A1Y4L4K7"/>
<keyword evidence="1" id="KW-0479">Metal-binding</keyword>
<keyword evidence="2" id="KW-0408">Iron</keyword>
<evidence type="ECO:0000256" key="3">
    <source>
        <dbReference type="ARBA" id="ARBA00023014"/>
    </source>
</evidence>
<dbReference type="Proteomes" id="UP000195897">
    <property type="component" value="Unassembled WGS sequence"/>
</dbReference>
<dbReference type="Gene3D" id="3.30.70.20">
    <property type="match status" value="1"/>
</dbReference>
<evidence type="ECO:0000313" key="5">
    <source>
        <dbReference type="EMBL" id="OUP51715.1"/>
    </source>
</evidence>
<reference evidence="6" key="1">
    <citation type="submission" date="2017-04" db="EMBL/GenBank/DDBJ databases">
        <title>Function of individual gut microbiota members based on whole genome sequencing of pure cultures obtained from chicken caecum.</title>
        <authorList>
            <person name="Medvecky M."/>
            <person name="Cejkova D."/>
            <person name="Polansky O."/>
            <person name="Karasova D."/>
            <person name="Kubasova T."/>
            <person name="Cizek A."/>
            <person name="Rychlik I."/>
        </authorList>
    </citation>
    <scope>NUCLEOTIDE SEQUENCE [LARGE SCALE GENOMIC DNA]</scope>
    <source>
        <strain evidence="6">An180</strain>
    </source>
</reference>
<evidence type="ECO:0000259" key="4">
    <source>
        <dbReference type="PROSITE" id="PS51379"/>
    </source>
</evidence>
<dbReference type="EMBL" id="NFKK01000018">
    <property type="protein sequence ID" value="OUP51715.1"/>
    <property type="molecule type" value="Genomic_DNA"/>
</dbReference>
<sequence>MSDKMRAIPFAELLTTSLHDFREKKELYHVPVADSVPDLGITMAGRPLSCPVGPAAGPHTQLAQNLIAGFGAGARVFELKTVQILYGEQLGIQKPCIWTGDEAYNIEWSTELTIEGARDEYIRAYIILHLLAREFGLDDKFQFHASVGYNLEGIQSPTVDGFLNAMRDASGTDAWKEGIDWTLSHLDLFEHVDADFVRSIDPCVTQFVTLSTMHGCPADEIERIASYLLTEKGFHTYIKCNPTLVGYERVKTLLEDLGYGYISFDTTHFDHDLKLDDAIAMLGRLREKAAACGREFGVKLTNTFPVQIRRGELAGDAMYMSGKPLFPLAINVARILSEAFDGELPISFSGGIDLHNITDVVACGIAPVTVATLLLKAGGYKNLTRLAKAMPESVPSKVDVAKLTALCDALVADDYYHKKADRPRPARPESFPEACYKCRNCVDVCPNRANYPIPELKMAIHIDAYCNECGNCACLCPIGIIPYKDKFTLFSCEEDFNDSTNDGFLGREKYRWHGQVGTDFALLPEELRRAIDVVLG</sequence>
<dbReference type="InterPro" id="IPR017896">
    <property type="entry name" value="4Fe4S_Fe-S-bd"/>
</dbReference>
<organism evidence="5 6">
    <name type="scientific">Butyricicoccus pullicaecorum</name>
    <dbReference type="NCBI Taxonomy" id="501571"/>
    <lineage>
        <taxon>Bacteria</taxon>
        <taxon>Bacillati</taxon>
        <taxon>Bacillota</taxon>
        <taxon>Clostridia</taxon>
        <taxon>Eubacteriales</taxon>
        <taxon>Butyricicoccaceae</taxon>
        <taxon>Butyricicoccus</taxon>
    </lineage>
</organism>